<dbReference type="AlphaFoldDB" id="A0A0M3JPQ6"/>
<evidence type="ECO:0000313" key="1">
    <source>
        <dbReference type="WBParaSite" id="ASIM_0000965601-mRNA-1"/>
    </source>
</evidence>
<protein>
    <submittedName>
        <fullName evidence="1">Ovule protein</fullName>
    </submittedName>
</protein>
<name>A0A0M3JPQ6_ANISI</name>
<sequence>LHALRRAHQTVNNSAANAAAKARVVFFLHQIPKFSVYFLPPPHRFWLLPQLMGKQQLVSPLVNAVPNVLTQQRIHPRNMARPSPTLP</sequence>
<accession>A0A0M3JPQ6</accession>
<reference evidence="1" key="1">
    <citation type="submission" date="2017-02" db="UniProtKB">
        <authorList>
            <consortium name="WormBaseParasite"/>
        </authorList>
    </citation>
    <scope>IDENTIFICATION</scope>
</reference>
<proteinExistence type="predicted"/>
<organism evidence="1">
    <name type="scientific">Anisakis simplex</name>
    <name type="common">Herring worm</name>
    <dbReference type="NCBI Taxonomy" id="6269"/>
    <lineage>
        <taxon>Eukaryota</taxon>
        <taxon>Metazoa</taxon>
        <taxon>Ecdysozoa</taxon>
        <taxon>Nematoda</taxon>
        <taxon>Chromadorea</taxon>
        <taxon>Rhabditida</taxon>
        <taxon>Spirurina</taxon>
        <taxon>Ascaridomorpha</taxon>
        <taxon>Ascaridoidea</taxon>
        <taxon>Anisakidae</taxon>
        <taxon>Anisakis</taxon>
        <taxon>Anisakis simplex complex</taxon>
    </lineage>
</organism>
<dbReference type="WBParaSite" id="ASIM_0000965601-mRNA-1">
    <property type="protein sequence ID" value="ASIM_0000965601-mRNA-1"/>
    <property type="gene ID" value="ASIM_0000965601"/>
</dbReference>